<dbReference type="Proteomes" id="UP000036893">
    <property type="component" value="Unassembled WGS sequence"/>
</dbReference>
<gene>
    <name evidence="4" type="ORF">Aud_009496</name>
</gene>
<feature type="transmembrane region" description="Helical" evidence="2">
    <location>
        <begin position="210"/>
        <end position="231"/>
    </location>
</feature>
<reference evidence="4" key="2">
    <citation type="submission" date="2021-01" db="EMBL/GenBank/DDBJ databases">
        <title>Pan-genome distribution and transcriptional activeness of fungal secondary metabolism genes in Aspergillus section Fumigati.</title>
        <authorList>
            <person name="Takahashi H."/>
            <person name="Umemura M."/>
            <person name="Ninomiya A."/>
            <person name="Kusuya Y."/>
            <person name="Urayama S."/>
            <person name="Shimizu M."/>
            <person name="Watanabe A."/>
            <person name="Kamei K."/>
            <person name="Yaguchi T."/>
            <person name="Hagiwara D."/>
        </authorList>
    </citation>
    <scope>NUCLEOTIDE SEQUENCE</scope>
    <source>
        <strain evidence="4">IFM 46973</strain>
    </source>
</reference>
<keyword evidence="2" id="KW-0812">Transmembrane</keyword>
<accession>A0A8E0QX00</accession>
<proteinExistence type="predicted"/>
<dbReference type="RefSeq" id="XP_043150283.1">
    <property type="nucleotide sequence ID" value="XM_043294348.1"/>
</dbReference>
<dbReference type="GeneID" id="66996973"/>
<evidence type="ECO:0000313" key="4">
    <source>
        <dbReference type="EMBL" id="GIC93017.1"/>
    </source>
</evidence>
<dbReference type="Pfam" id="PF20237">
    <property type="entry name" value="DUF6594"/>
    <property type="match status" value="1"/>
</dbReference>
<organism evidence="4 5">
    <name type="scientific">Aspergillus udagawae</name>
    <dbReference type="NCBI Taxonomy" id="91492"/>
    <lineage>
        <taxon>Eukaryota</taxon>
        <taxon>Fungi</taxon>
        <taxon>Dikarya</taxon>
        <taxon>Ascomycota</taxon>
        <taxon>Pezizomycotina</taxon>
        <taxon>Eurotiomycetes</taxon>
        <taxon>Eurotiomycetidae</taxon>
        <taxon>Eurotiales</taxon>
        <taxon>Aspergillaceae</taxon>
        <taxon>Aspergillus</taxon>
        <taxon>Aspergillus subgen. Fumigati</taxon>
    </lineage>
</organism>
<keyword evidence="2" id="KW-0472">Membrane</keyword>
<evidence type="ECO:0000259" key="3">
    <source>
        <dbReference type="Pfam" id="PF20237"/>
    </source>
</evidence>
<dbReference type="EMBL" id="BBXM02000007">
    <property type="protein sequence ID" value="GIC93017.1"/>
    <property type="molecule type" value="Genomic_DNA"/>
</dbReference>
<keyword evidence="2" id="KW-1133">Transmembrane helix</keyword>
<sequence>MDDNQVEDPSEGCPSAPKPDGPGLETFNREWDDTYFNHFRLSPHELSFLVVHDLRYLHMKNIYYYQMELLKKYPAEIELNNDNVQELRRLLGEYCQALQNYEFVLRLSKPSNRKARVQRECLEHVGAGDNIDRNDHRVIHGSAVGFLDRMFSQDISDAAENKKIRLRGKFDILFRDVSVRDIIRRVVVGTFVGAPFLLVPMIILQFRTTTAWKLTTVSVAVVVFSIFLAICSDQSNAEHVVAVAAYAAVMVVFIGTTTPAG</sequence>
<name>A0A8E0QX00_9EURO</name>
<reference evidence="4" key="1">
    <citation type="journal article" date="2015" name="Genome Announc.">
        <title>Draft Genome Sequence of the Pathogenic Filamentous Fungus Aspergillus udagawae Strain IFM 46973T.</title>
        <authorList>
            <person name="Kusuya Y."/>
            <person name="Takahashi-Nakaguchi A."/>
            <person name="Takahashi H."/>
            <person name="Yaguchi T."/>
        </authorList>
    </citation>
    <scope>NUCLEOTIDE SEQUENCE</scope>
    <source>
        <strain evidence="4">IFM 46973</strain>
    </source>
</reference>
<feature type="domain" description="DUF6594" evidence="3">
    <location>
        <begin position="56"/>
        <end position="251"/>
    </location>
</feature>
<dbReference type="InterPro" id="IPR046529">
    <property type="entry name" value="DUF6594"/>
</dbReference>
<feature type="transmembrane region" description="Helical" evidence="2">
    <location>
        <begin position="182"/>
        <end position="204"/>
    </location>
</feature>
<evidence type="ECO:0000313" key="5">
    <source>
        <dbReference type="Proteomes" id="UP000036893"/>
    </source>
</evidence>
<feature type="compositionally biased region" description="Acidic residues" evidence="1">
    <location>
        <begin position="1"/>
        <end position="10"/>
    </location>
</feature>
<evidence type="ECO:0000256" key="1">
    <source>
        <dbReference type="SAM" id="MobiDB-lite"/>
    </source>
</evidence>
<feature type="region of interest" description="Disordered" evidence="1">
    <location>
        <begin position="1"/>
        <end position="24"/>
    </location>
</feature>
<comment type="caution">
    <text evidence="4">The sequence shown here is derived from an EMBL/GenBank/DDBJ whole genome shotgun (WGS) entry which is preliminary data.</text>
</comment>
<protein>
    <recommendedName>
        <fullName evidence="3">DUF6594 domain-containing protein</fullName>
    </recommendedName>
</protein>
<evidence type="ECO:0000256" key="2">
    <source>
        <dbReference type="SAM" id="Phobius"/>
    </source>
</evidence>
<dbReference type="AlphaFoldDB" id="A0A8E0QX00"/>
<feature type="transmembrane region" description="Helical" evidence="2">
    <location>
        <begin position="240"/>
        <end position="260"/>
    </location>
</feature>